<protein>
    <submittedName>
        <fullName evidence="7">Sodium:calcium antiporter</fullName>
    </submittedName>
</protein>
<evidence type="ECO:0000256" key="3">
    <source>
        <dbReference type="ARBA" id="ARBA00022989"/>
    </source>
</evidence>
<evidence type="ECO:0000313" key="7">
    <source>
        <dbReference type="EMBL" id="MFC7199216.1"/>
    </source>
</evidence>
<evidence type="ECO:0000256" key="2">
    <source>
        <dbReference type="ARBA" id="ARBA00022692"/>
    </source>
</evidence>
<dbReference type="GO" id="GO:0016020">
    <property type="term" value="C:membrane"/>
    <property type="evidence" value="ECO:0007669"/>
    <property type="project" value="UniProtKB-SubCell"/>
</dbReference>
<evidence type="ECO:0000256" key="5">
    <source>
        <dbReference type="SAM" id="Phobius"/>
    </source>
</evidence>
<dbReference type="RefSeq" id="WP_328518037.1">
    <property type="nucleotide sequence ID" value="NZ_CP122312.1"/>
</dbReference>
<sequence>MFRLLSLLALAVGATGVVWVGASHLEDAADRLATYYGLPAVVQGAVVAAVGSSFPELSSTTLAVVLHGEFELGVAAIVGSAVFNVLVIPAASTLAAPGSLGANRDLVYKEAQFYMLAVATLLVTFAFAAIYNPVLDTPGVIRGHLTRALALIPIALYGLYVFIQAQDTRDQRTAVDTTGVSATKQWAILVGSLALILVGVEGLVRAALALGTYFGTSPFLWGLTVIAAGTSLPDALVSVRAARGENGDGGGPEGDAVSLANVFGSNVFDLLVAVPAGVLLAGTTVVNFSRAVPMFAFLVGATVIVFTAMRTELALSRHEAGLLLAIYVGFVVWMVAESTGATNVVLTG</sequence>
<comment type="caution">
    <text evidence="7">The sequence shown here is derived from an EMBL/GenBank/DDBJ whole genome shotgun (WGS) entry which is preliminary data.</text>
</comment>
<keyword evidence="8" id="KW-1185">Reference proteome</keyword>
<feature type="transmembrane region" description="Helical" evidence="5">
    <location>
        <begin position="291"/>
        <end position="308"/>
    </location>
</feature>
<dbReference type="Proteomes" id="UP001596447">
    <property type="component" value="Unassembled WGS sequence"/>
</dbReference>
<dbReference type="PANTHER" id="PTHR10846">
    <property type="entry name" value="SODIUM/POTASSIUM/CALCIUM EXCHANGER"/>
    <property type="match status" value="1"/>
</dbReference>
<keyword evidence="2 5" id="KW-0812">Transmembrane</keyword>
<feature type="transmembrane region" description="Helical" evidence="5">
    <location>
        <begin position="267"/>
        <end position="285"/>
    </location>
</feature>
<name>A0ABD5Z1Z0_9EURY</name>
<evidence type="ECO:0000256" key="4">
    <source>
        <dbReference type="ARBA" id="ARBA00023136"/>
    </source>
</evidence>
<reference evidence="7 8" key="1">
    <citation type="journal article" date="2019" name="Int. J. Syst. Evol. Microbiol.">
        <title>The Global Catalogue of Microorganisms (GCM) 10K type strain sequencing project: providing services to taxonomists for standard genome sequencing and annotation.</title>
        <authorList>
            <consortium name="The Broad Institute Genomics Platform"/>
            <consortium name="The Broad Institute Genome Sequencing Center for Infectious Disease"/>
            <person name="Wu L."/>
            <person name="Ma J."/>
        </authorList>
    </citation>
    <scope>NUCLEOTIDE SEQUENCE [LARGE SCALE GENOMIC DNA]</scope>
    <source>
        <strain evidence="7 8">XZGYJ-43</strain>
    </source>
</reference>
<feature type="domain" description="Sodium/calcium exchanger membrane region" evidence="6">
    <location>
        <begin position="8"/>
        <end position="164"/>
    </location>
</feature>
<dbReference type="PANTHER" id="PTHR10846:SF8">
    <property type="entry name" value="INNER MEMBRANE PROTEIN YRBG"/>
    <property type="match status" value="1"/>
</dbReference>
<evidence type="ECO:0000259" key="6">
    <source>
        <dbReference type="Pfam" id="PF01699"/>
    </source>
</evidence>
<feature type="transmembrane region" description="Helical" evidence="5">
    <location>
        <begin position="111"/>
        <end position="132"/>
    </location>
</feature>
<dbReference type="EMBL" id="JBHTAR010000011">
    <property type="protein sequence ID" value="MFC7199216.1"/>
    <property type="molecule type" value="Genomic_DNA"/>
</dbReference>
<dbReference type="Pfam" id="PF01699">
    <property type="entry name" value="Na_Ca_ex"/>
    <property type="match status" value="2"/>
</dbReference>
<keyword evidence="4 5" id="KW-0472">Membrane</keyword>
<feature type="transmembrane region" description="Helical" evidence="5">
    <location>
        <begin position="185"/>
        <end position="204"/>
    </location>
</feature>
<dbReference type="InterPro" id="IPR004481">
    <property type="entry name" value="K/Na/Ca-exchanger"/>
</dbReference>
<feature type="transmembrane region" description="Helical" evidence="5">
    <location>
        <begin position="72"/>
        <end position="91"/>
    </location>
</feature>
<feature type="transmembrane region" description="Helical" evidence="5">
    <location>
        <begin position="32"/>
        <end position="51"/>
    </location>
</feature>
<keyword evidence="3 5" id="KW-1133">Transmembrane helix</keyword>
<organism evidence="7 8">
    <name type="scientific">Halospeciosus flavus</name>
    <dbReference type="NCBI Taxonomy" id="3032283"/>
    <lineage>
        <taxon>Archaea</taxon>
        <taxon>Methanobacteriati</taxon>
        <taxon>Methanobacteriota</taxon>
        <taxon>Stenosarchaea group</taxon>
        <taxon>Halobacteria</taxon>
        <taxon>Halobacteriales</taxon>
        <taxon>Halobacteriaceae</taxon>
        <taxon>Halospeciosus</taxon>
    </lineage>
</organism>
<dbReference type="InterPro" id="IPR044880">
    <property type="entry name" value="NCX_ion-bd_dom_sf"/>
</dbReference>
<evidence type="ECO:0000313" key="8">
    <source>
        <dbReference type="Proteomes" id="UP001596447"/>
    </source>
</evidence>
<comment type="subcellular location">
    <subcellularLocation>
        <location evidence="1">Membrane</location>
        <topology evidence="1">Multi-pass membrane protein</topology>
    </subcellularLocation>
</comment>
<dbReference type="Gene3D" id="1.20.1420.30">
    <property type="entry name" value="NCX, central ion-binding region"/>
    <property type="match status" value="1"/>
</dbReference>
<dbReference type="InterPro" id="IPR004837">
    <property type="entry name" value="NaCa_Exmemb"/>
</dbReference>
<dbReference type="AlphaFoldDB" id="A0ABD5Z1Z0"/>
<proteinExistence type="predicted"/>
<feature type="domain" description="Sodium/calcium exchanger membrane region" evidence="6">
    <location>
        <begin position="185"/>
        <end position="335"/>
    </location>
</feature>
<gene>
    <name evidence="7" type="ORF">ACFQJ9_07260</name>
</gene>
<evidence type="ECO:0000256" key="1">
    <source>
        <dbReference type="ARBA" id="ARBA00004141"/>
    </source>
</evidence>
<feature type="transmembrane region" description="Helical" evidence="5">
    <location>
        <begin position="320"/>
        <end position="336"/>
    </location>
</feature>
<feature type="transmembrane region" description="Helical" evidence="5">
    <location>
        <begin position="144"/>
        <end position="165"/>
    </location>
</feature>
<accession>A0ABD5Z1Z0</accession>